<protein>
    <submittedName>
        <fullName evidence="3">Uncharacterized protein</fullName>
    </submittedName>
</protein>
<evidence type="ECO:0000313" key="3">
    <source>
        <dbReference type="EMBL" id="EYC10001.1"/>
    </source>
</evidence>
<reference evidence="4" key="1">
    <citation type="journal article" date="2015" name="Nat. Genet.">
        <title>The genome and transcriptome of the zoonotic hookworm Ancylostoma ceylanicum identify infection-specific gene families.</title>
        <authorList>
            <person name="Schwarz E.M."/>
            <person name="Hu Y."/>
            <person name="Antoshechkin I."/>
            <person name="Miller M.M."/>
            <person name="Sternberg P.W."/>
            <person name="Aroian R.V."/>
        </authorList>
    </citation>
    <scope>NUCLEOTIDE SEQUENCE</scope>
    <source>
        <strain evidence="4">HY135</strain>
    </source>
</reference>
<dbReference type="AlphaFoldDB" id="A0A016U4Z4"/>
<organism evidence="3 4">
    <name type="scientific">Ancylostoma ceylanicum</name>
    <dbReference type="NCBI Taxonomy" id="53326"/>
    <lineage>
        <taxon>Eukaryota</taxon>
        <taxon>Metazoa</taxon>
        <taxon>Ecdysozoa</taxon>
        <taxon>Nematoda</taxon>
        <taxon>Chromadorea</taxon>
        <taxon>Rhabditida</taxon>
        <taxon>Rhabditina</taxon>
        <taxon>Rhabditomorpha</taxon>
        <taxon>Strongyloidea</taxon>
        <taxon>Ancylostomatidae</taxon>
        <taxon>Ancylostomatinae</taxon>
        <taxon>Ancylostoma</taxon>
    </lineage>
</organism>
<evidence type="ECO:0000256" key="1">
    <source>
        <dbReference type="SAM" id="MobiDB-lite"/>
    </source>
</evidence>
<evidence type="ECO:0000256" key="2">
    <source>
        <dbReference type="SAM" id="SignalP"/>
    </source>
</evidence>
<name>A0A016U4Z4_9BILA</name>
<feature type="compositionally biased region" description="Acidic residues" evidence="1">
    <location>
        <begin position="196"/>
        <end position="212"/>
    </location>
</feature>
<comment type="caution">
    <text evidence="3">The sequence shown here is derived from an EMBL/GenBank/DDBJ whole genome shotgun (WGS) entry which is preliminary data.</text>
</comment>
<keyword evidence="4" id="KW-1185">Reference proteome</keyword>
<feature type="signal peptide" evidence="2">
    <location>
        <begin position="1"/>
        <end position="17"/>
    </location>
</feature>
<feature type="compositionally biased region" description="Low complexity" evidence="1">
    <location>
        <begin position="184"/>
        <end position="195"/>
    </location>
</feature>
<proteinExistence type="predicted"/>
<evidence type="ECO:0000313" key="4">
    <source>
        <dbReference type="Proteomes" id="UP000024635"/>
    </source>
</evidence>
<feature type="chain" id="PRO_5001491915" evidence="2">
    <location>
        <begin position="18"/>
        <end position="221"/>
    </location>
</feature>
<keyword evidence="2" id="KW-0732">Signal</keyword>
<accession>A0A016U4Z4</accession>
<gene>
    <name evidence="3" type="primary">Acey_s0058.g2935</name>
    <name evidence="3" type="ORF">Y032_0058g2935</name>
</gene>
<dbReference type="OrthoDB" id="10592560at2759"/>
<dbReference type="EMBL" id="JARK01001394">
    <property type="protein sequence ID" value="EYC10001.1"/>
    <property type="molecule type" value="Genomic_DNA"/>
</dbReference>
<dbReference type="Proteomes" id="UP000024635">
    <property type="component" value="Unassembled WGS sequence"/>
</dbReference>
<feature type="region of interest" description="Disordered" evidence="1">
    <location>
        <begin position="184"/>
        <end position="221"/>
    </location>
</feature>
<sequence length="221" mass="25464">MRLKLFALFLLIDGYHSMSVALKVLHQFHLEPHSLHGYQQYLLNSSAPDSTSLKRKPGSEEVVARFLLDYDRIAGKVRNKAIIDVLMEPMASFIQVTFKVHLNSRTPFVIINNKKVCINECWADLRRLGDSISVNFDGDPSNVIYVNWRGPTHFTFTYDSCEQPLDNQHWRRYDYVVDTDNKSSDYTSNDNTSTDNIEDDDTPTDNIDDDYTSNDADSNKR</sequence>